<accession>A0A382LQ66</accession>
<gene>
    <name evidence="2" type="ORF">METZ01_LOCUS291713</name>
</gene>
<feature type="non-terminal residue" evidence="2">
    <location>
        <position position="108"/>
    </location>
</feature>
<reference evidence="2" key="1">
    <citation type="submission" date="2018-05" db="EMBL/GenBank/DDBJ databases">
        <authorList>
            <person name="Lanie J.A."/>
            <person name="Ng W.-L."/>
            <person name="Kazmierczak K.M."/>
            <person name="Andrzejewski T.M."/>
            <person name="Davidsen T.M."/>
            <person name="Wayne K.J."/>
            <person name="Tettelin H."/>
            <person name="Glass J.I."/>
            <person name="Rusch D."/>
            <person name="Podicherti R."/>
            <person name="Tsui H.-C.T."/>
            <person name="Winkler M.E."/>
        </authorList>
    </citation>
    <scope>NUCLEOTIDE SEQUENCE</scope>
</reference>
<dbReference type="AlphaFoldDB" id="A0A382LQ66"/>
<dbReference type="EMBL" id="UINC01088539">
    <property type="protein sequence ID" value="SVC38859.1"/>
    <property type="molecule type" value="Genomic_DNA"/>
</dbReference>
<proteinExistence type="predicted"/>
<sequence>MTQTPSTQTSSTQTSSVTTGKRPRVAGLISEYRRYSHGQNIIDRLMGGYGWESEWHYPELDVVSLYVDQFPESDLSREREQRHPDLHIYPTIAEALTLGGSELAVDGV</sequence>
<name>A0A382LQ66_9ZZZZ</name>
<evidence type="ECO:0000313" key="2">
    <source>
        <dbReference type="EMBL" id="SVC38859.1"/>
    </source>
</evidence>
<feature type="compositionally biased region" description="Low complexity" evidence="1">
    <location>
        <begin position="1"/>
        <end position="19"/>
    </location>
</feature>
<feature type="region of interest" description="Disordered" evidence="1">
    <location>
        <begin position="1"/>
        <end position="23"/>
    </location>
</feature>
<evidence type="ECO:0000256" key="1">
    <source>
        <dbReference type="SAM" id="MobiDB-lite"/>
    </source>
</evidence>
<organism evidence="2">
    <name type="scientific">marine metagenome</name>
    <dbReference type="NCBI Taxonomy" id="408172"/>
    <lineage>
        <taxon>unclassified sequences</taxon>
        <taxon>metagenomes</taxon>
        <taxon>ecological metagenomes</taxon>
    </lineage>
</organism>
<protein>
    <submittedName>
        <fullName evidence="2">Uncharacterized protein</fullName>
    </submittedName>
</protein>